<accession>A0A317WN34</accession>
<evidence type="ECO:0000313" key="1">
    <source>
        <dbReference type="EMBL" id="PWY87445.1"/>
    </source>
</evidence>
<gene>
    <name evidence="1" type="ORF">BO70DRAFT_194502</name>
</gene>
<proteinExistence type="predicted"/>
<keyword evidence="2" id="KW-1185">Reference proteome</keyword>
<dbReference type="RefSeq" id="XP_025401328.1">
    <property type="nucleotide sequence ID" value="XM_025538532.1"/>
</dbReference>
<reference evidence="1 2" key="1">
    <citation type="submission" date="2016-12" db="EMBL/GenBank/DDBJ databases">
        <title>The genomes of Aspergillus section Nigri reveals drivers in fungal speciation.</title>
        <authorList>
            <consortium name="DOE Joint Genome Institute"/>
            <person name="Vesth T.C."/>
            <person name="Nybo J."/>
            <person name="Theobald S."/>
            <person name="Brandl J."/>
            <person name="Frisvad J.C."/>
            <person name="Nielsen K.F."/>
            <person name="Lyhne E.K."/>
            <person name="Kogle M.E."/>
            <person name="Kuo A."/>
            <person name="Riley R."/>
            <person name="Clum A."/>
            <person name="Nolan M."/>
            <person name="Lipzen A."/>
            <person name="Salamov A."/>
            <person name="Henrissat B."/>
            <person name="Wiebenga A."/>
            <person name="De Vries R.P."/>
            <person name="Grigoriev I.V."/>
            <person name="Mortensen U.H."/>
            <person name="Andersen M.R."/>
            <person name="Baker S.E."/>
        </authorList>
    </citation>
    <scope>NUCLEOTIDE SEQUENCE [LARGE SCALE GENOMIC DNA]</scope>
    <source>
        <strain evidence="1 2">CBS 117.55</strain>
    </source>
</reference>
<organism evidence="1 2">
    <name type="scientific">Aspergillus heteromorphus CBS 117.55</name>
    <dbReference type="NCBI Taxonomy" id="1448321"/>
    <lineage>
        <taxon>Eukaryota</taxon>
        <taxon>Fungi</taxon>
        <taxon>Dikarya</taxon>
        <taxon>Ascomycota</taxon>
        <taxon>Pezizomycotina</taxon>
        <taxon>Eurotiomycetes</taxon>
        <taxon>Eurotiomycetidae</taxon>
        <taxon>Eurotiales</taxon>
        <taxon>Aspergillaceae</taxon>
        <taxon>Aspergillus</taxon>
        <taxon>Aspergillus subgen. Circumdati</taxon>
    </lineage>
</organism>
<dbReference type="Proteomes" id="UP000247233">
    <property type="component" value="Unassembled WGS sequence"/>
</dbReference>
<dbReference type="VEuPathDB" id="FungiDB:BO70DRAFT_194502"/>
<name>A0A317WN34_9EURO</name>
<dbReference type="AlphaFoldDB" id="A0A317WN34"/>
<dbReference type="GeneID" id="37060769"/>
<evidence type="ECO:0000313" key="2">
    <source>
        <dbReference type="Proteomes" id="UP000247233"/>
    </source>
</evidence>
<dbReference type="EMBL" id="MSFL01000006">
    <property type="protein sequence ID" value="PWY87445.1"/>
    <property type="molecule type" value="Genomic_DNA"/>
</dbReference>
<comment type="caution">
    <text evidence="1">The sequence shown here is derived from an EMBL/GenBank/DDBJ whole genome shotgun (WGS) entry which is preliminary data.</text>
</comment>
<protein>
    <submittedName>
        <fullName evidence="1">Uncharacterized protein</fullName>
    </submittedName>
</protein>
<sequence>MARGYVFAPTVDSRNIRVQLLADSRDGQIQGLYSDVSTPPNRYLRDIGVLLSPPPRTHGASRRHSSQTCTVSAAAITNPLPGASSWGHFCTQATLESATSFTVFSWPGRCFGVMINYDDGRQDYIGRWHANTARQETFSLSAGSAIRFGFRGRSRFVSFVEPADHDEADYDLDRVVEARYGVSCRLPWLGQVFKCLRK</sequence>